<dbReference type="AlphaFoldDB" id="A0A9D7AK89"/>
<comment type="caution">
    <text evidence="5">The sequence shown here is derived from an EMBL/GenBank/DDBJ whole genome shotgun (WGS) entry which is preliminary data.</text>
</comment>
<evidence type="ECO:0000256" key="3">
    <source>
        <dbReference type="PROSITE-ProRule" id="PRU00489"/>
    </source>
</evidence>
<dbReference type="PROSITE" id="PS51143">
    <property type="entry name" value="MT_A70"/>
    <property type="match status" value="1"/>
</dbReference>
<proteinExistence type="inferred from homology"/>
<evidence type="ECO:0000256" key="2">
    <source>
        <dbReference type="ARBA" id="ARBA00022679"/>
    </source>
</evidence>
<keyword evidence="1" id="KW-0489">Methyltransferase</keyword>
<sequence length="95" mass="10719">MTPIELPKYKLIYADPPWQYGNKSSNGAAQNHYNTMSLNELIRLPVFDIANKDAVLVMWYTGNFNNEAQQLAKAWGDQCPANSIELAPATYKPKD</sequence>
<reference evidence="5 7" key="1">
    <citation type="submission" date="2020-11" db="EMBL/GenBank/DDBJ databases">
        <title>Insectihabitans protaetiae gen. nov. sp. nov. and Insectihabitans allomyrinae sp. nov., isolated from larvae of Protaetia brevitarsis seulensis and Allomyrina dichotoma, respectively.</title>
        <authorList>
            <person name="Lee S.D."/>
            <person name="Byeon Y.-S."/>
            <person name="Kim S.-M."/>
            <person name="Yang H.L."/>
            <person name="Kim I.S."/>
        </authorList>
    </citation>
    <scope>NUCLEOTIDE SEQUENCE</scope>
    <source>
        <strain evidence="5">CWB-B4</strain>
        <strain evidence="4 7">CWB-B43</strain>
    </source>
</reference>
<dbReference type="InterPro" id="IPR002052">
    <property type="entry name" value="DNA_methylase_N6_adenine_CS"/>
</dbReference>
<dbReference type="GO" id="GO:0003676">
    <property type="term" value="F:nucleic acid binding"/>
    <property type="evidence" value="ECO:0007669"/>
    <property type="project" value="InterPro"/>
</dbReference>
<evidence type="ECO:0000313" key="5">
    <source>
        <dbReference type="EMBL" id="MBK5177387.1"/>
    </source>
</evidence>
<evidence type="ECO:0000313" key="6">
    <source>
        <dbReference type="Proteomes" id="UP000807542"/>
    </source>
</evidence>
<dbReference type="Proteomes" id="UP000807542">
    <property type="component" value="Unassembled WGS sequence"/>
</dbReference>
<accession>A0A9D7AK89</accession>
<dbReference type="GO" id="GO:0008168">
    <property type="term" value="F:methyltransferase activity"/>
    <property type="evidence" value="ECO:0007669"/>
    <property type="project" value="UniProtKB-KW"/>
</dbReference>
<organism evidence="5 6">
    <name type="scientific">Limnobaculum xujianqingii</name>
    <dbReference type="NCBI Taxonomy" id="2738837"/>
    <lineage>
        <taxon>Bacteria</taxon>
        <taxon>Pseudomonadati</taxon>
        <taxon>Pseudomonadota</taxon>
        <taxon>Gammaproteobacteria</taxon>
        <taxon>Enterobacterales</taxon>
        <taxon>Budviciaceae</taxon>
        <taxon>Limnobaculum</taxon>
    </lineage>
</organism>
<dbReference type="GO" id="GO:0032259">
    <property type="term" value="P:methylation"/>
    <property type="evidence" value="ECO:0007669"/>
    <property type="project" value="UniProtKB-KW"/>
</dbReference>
<dbReference type="RefSeq" id="WP_408949794.1">
    <property type="nucleotide sequence ID" value="NZ_JADRCP010000003.1"/>
</dbReference>
<dbReference type="PROSITE" id="PS00092">
    <property type="entry name" value="N6_MTASE"/>
    <property type="match status" value="1"/>
</dbReference>
<evidence type="ECO:0000313" key="4">
    <source>
        <dbReference type="EMBL" id="MBK5073719.1"/>
    </source>
</evidence>
<keyword evidence="2" id="KW-0808">Transferase</keyword>
<keyword evidence="7" id="KW-1185">Reference proteome</keyword>
<evidence type="ECO:0000256" key="1">
    <source>
        <dbReference type="ARBA" id="ARBA00022603"/>
    </source>
</evidence>
<dbReference type="EMBL" id="JADRCP010000003">
    <property type="protein sequence ID" value="MBK5177387.1"/>
    <property type="molecule type" value="Genomic_DNA"/>
</dbReference>
<evidence type="ECO:0008006" key="8">
    <source>
        <dbReference type="Google" id="ProtNLM"/>
    </source>
</evidence>
<name>A0A9D7AK89_9GAMM</name>
<dbReference type="Proteomes" id="UP001296969">
    <property type="component" value="Unassembled WGS sequence"/>
</dbReference>
<dbReference type="EMBL" id="JADRCQ010000003">
    <property type="protein sequence ID" value="MBK5073719.1"/>
    <property type="molecule type" value="Genomic_DNA"/>
</dbReference>
<comment type="similarity">
    <text evidence="3">Belongs to the MT-A70-like family.</text>
</comment>
<evidence type="ECO:0000313" key="7">
    <source>
        <dbReference type="Proteomes" id="UP001296969"/>
    </source>
</evidence>
<dbReference type="Pfam" id="PF05063">
    <property type="entry name" value="MT-A70"/>
    <property type="match status" value="1"/>
</dbReference>
<dbReference type="InterPro" id="IPR007757">
    <property type="entry name" value="MT-A70-like"/>
</dbReference>
<gene>
    <name evidence="5" type="ORF">I2492_13775</name>
    <name evidence="4" type="ORF">I2493_11930</name>
</gene>
<protein>
    <recommendedName>
        <fullName evidence="8">DNA methyltransferase</fullName>
    </recommendedName>
</protein>